<organism evidence="5 6">
    <name type="scientific">Paramuricea clavata</name>
    <name type="common">Red gorgonian</name>
    <name type="synonym">Violescent sea-whip</name>
    <dbReference type="NCBI Taxonomy" id="317549"/>
    <lineage>
        <taxon>Eukaryota</taxon>
        <taxon>Metazoa</taxon>
        <taxon>Cnidaria</taxon>
        <taxon>Anthozoa</taxon>
        <taxon>Octocorallia</taxon>
        <taxon>Malacalcyonacea</taxon>
        <taxon>Plexauridae</taxon>
        <taxon>Paramuricea</taxon>
    </lineage>
</organism>
<comment type="similarity">
    <text evidence="1">Belongs to the universal ribosomal protein uL4 family.</text>
</comment>
<dbReference type="Proteomes" id="UP001152795">
    <property type="component" value="Unassembled WGS sequence"/>
</dbReference>
<keyword evidence="3" id="KW-0687">Ribonucleoprotein</keyword>
<evidence type="ECO:0000313" key="6">
    <source>
        <dbReference type="Proteomes" id="UP001152795"/>
    </source>
</evidence>
<proteinExistence type="inferred from homology"/>
<keyword evidence="6" id="KW-1185">Reference proteome</keyword>
<dbReference type="InterPro" id="IPR023574">
    <property type="entry name" value="Ribosomal_uL4_dom_sf"/>
</dbReference>
<dbReference type="Gene3D" id="3.40.1370.10">
    <property type="match status" value="1"/>
</dbReference>
<evidence type="ECO:0000256" key="2">
    <source>
        <dbReference type="ARBA" id="ARBA00022980"/>
    </source>
</evidence>
<dbReference type="GO" id="GO:1990904">
    <property type="term" value="C:ribonucleoprotein complex"/>
    <property type="evidence" value="ECO:0007669"/>
    <property type="project" value="UniProtKB-KW"/>
</dbReference>
<gene>
    <name evidence="5" type="ORF">PACLA_8A044844</name>
</gene>
<dbReference type="HAMAP" id="MF_01328_B">
    <property type="entry name" value="Ribosomal_uL4_B"/>
    <property type="match status" value="1"/>
</dbReference>
<comment type="caution">
    <text evidence="5">The sequence shown here is derived from an EMBL/GenBank/DDBJ whole genome shotgun (WGS) entry which is preliminary data.</text>
</comment>
<dbReference type="PANTHER" id="PTHR10746:SF6">
    <property type="entry name" value="LARGE RIBOSOMAL SUBUNIT PROTEIN UL4M"/>
    <property type="match status" value="1"/>
</dbReference>
<evidence type="ECO:0000313" key="5">
    <source>
        <dbReference type="EMBL" id="CAB4010006.1"/>
    </source>
</evidence>
<dbReference type="AlphaFoldDB" id="A0A6S7HX12"/>
<dbReference type="EMBL" id="CACRXK020006649">
    <property type="protein sequence ID" value="CAB4010006.1"/>
    <property type="molecule type" value="Genomic_DNA"/>
</dbReference>
<dbReference type="OrthoDB" id="275876at2759"/>
<dbReference type="InterPro" id="IPR013005">
    <property type="entry name" value="Ribosomal_uL4-like"/>
</dbReference>
<evidence type="ECO:0000256" key="1">
    <source>
        <dbReference type="ARBA" id="ARBA00010528"/>
    </source>
</evidence>
<dbReference type="GO" id="GO:0003735">
    <property type="term" value="F:structural constituent of ribosome"/>
    <property type="evidence" value="ECO:0007669"/>
    <property type="project" value="InterPro"/>
</dbReference>
<dbReference type="InterPro" id="IPR002136">
    <property type="entry name" value="Ribosomal_uL4"/>
</dbReference>
<dbReference type="PANTHER" id="PTHR10746">
    <property type="entry name" value="50S RIBOSOMAL PROTEIN L4"/>
    <property type="match status" value="1"/>
</dbReference>
<dbReference type="GO" id="GO:0006412">
    <property type="term" value="P:translation"/>
    <property type="evidence" value="ECO:0007669"/>
    <property type="project" value="InterPro"/>
</dbReference>
<dbReference type="Pfam" id="PF00573">
    <property type="entry name" value="Ribosomal_L4"/>
    <property type="match status" value="1"/>
</dbReference>
<sequence length="242" mass="27506">MFIFMVFIDVKTVEEFNSRRQHENKDSARVALVTSFTDGAPLGHVQLNDFVFGTNPRLDILQRVVVWQRANARAGTACVKDRSEVRGGGRKPWPQKGLGKARQGSIRSPQWRGGGVVHGPKPKSYSYTLPKKVRRMGLRVALSCRFSQGDLFVVDSLDCNILSNIEIANIFDRNNWNSVVVVDSEQNGNLRHAVESFVRAEMHNTISLNVYSILKHHKIVLSLNAIEQLEERLCRDNRPIWR</sequence>
<dbReference type="SUPFAM" id="SSF52166">
    <property type="entry name" value="Ribosomal protein L4"/>
    <property type="match status" value="1"/>
</dbReference>
<protein>
    <recommendedName>
        <fullName evidence="4">Large ribosomal subunit protein uL4m</fullName>
    </recommendedName>
</protein>
<dbReference type="GO" id="GO:0005840">
    <property type="term" value="C:ribosome"/>
    <property type="evidence" value="ECO:0007669"/>
    <property type="project" value="UniProtKB-KW"/>
</dbReference>
<dbReference type="NCBIfam" id="TIGR03953">
    <property type="entry name" value="rplD_bact"/>
    <property type="match status" value="1"/>
</dbReference>
<name>A0A6S7HX12_PARCT</name>
<evidence type="ECO:0000256" key="4">
    <source>
        <dbReference type="ARBA" id="ARBA00040565"/>
    </source>
</evidence>
<evidence type="ECO:0000256" key="3">
    <source>
        <dbReference type="ARBA" id="ARBA00023274"/>
    </source>
</evidence>
<reference evidence="5" key="1">
    <citation type="submission" date="2020-04" db="EMBL/GenBank/DDBJ databases">
        <authorList>
            <person name="Alioto T."/>
            <person name="Alioto T."/>
            <person name="Gomez Garrido J."/>
        </authorList>
    </citation>
    <scope>NUCLEOTIDE SEQUENCE</scope>
    <source>
        <strain evidence="5">A484AB</strain>
    </source>
</reference>
<accession>A0A6S7HX12</accession>
<keyword evidence="2" id="KW-0689">Ribosomal protein</keyword>